<dbReference type="AlphaFoldDB" id="A0A3Q4GSQ8"/>
<keyword evidence="8" id="KW-0130">Cell adhesion</keyword>
<evidence type="ECO:0000313" key="11">
    <source>
        <dbReference type="Ensembl" id="ENSNBRP00000012875.1"/>
    </source>
</evidence>
<dbReference type="SMART" id="SM00187">
    <property type="entry name" value="INB"/>
    <property type="match status" value="1"/>
</dbReference>
<dbReference type="InterPro" id="IPR036465">
    <property type="entry name" value="vWFA_dom_sf"/>
</dbReference>
<organism evidence="11 12">
    <name type="scientific">Neolamprologus brichardi</name>
    <name type="common">Fairy cichlid</name>
    <name type="synonym">Lamprologus brichardi</name>
    <dbReference type="NCBI Taxonomy" id="32507"/>
    <lineage>
        <taxon>Eukaryota</taxon>
        <taxon>Metazoa</taxon>
        <taxon>Chordata</taxon>
        <taxon>Craniata</taxon>
        <taxon>Vertebrata</taxon>
        <taxon>Euteleostomi</taxon>
        <taxon>Actinopterygii</taxon>
        <taxon>Neopterygii</taxon>
        <taxon>Teleostei</taxon>
        <taxon>Neoteleostei</taxon>
        <taxon>Acanthomorphata</taxon>
        <taxon>Ovalentaria</taxon>
        <taxon>Cichlomorphae</taxon>
        <taxon>Cichliformes</taxon>
        <taxon>Cichlidae</taxon>
        <taxon>African cichlids</taxon>
        <taxon>Pseudocrenilabrinae</taxon>
        <taxon>Lamprologini</taxon>
        <taxon>Neolamprologus</taxon>
    </lineage>
</organism>
<dbReference type="GO" id="GO:0007229">
    <property type="term" value="P:integrin-mediated signaling pathway"/>
    <property type="evidence" value="ECO:0007669"/>
    <property type="project" value="UniProtKB-KW"/>
</dbReference>
<dbReference type="Ensembl" id="ENSNBRT00000013240.1">
    <property type="protein sequence ID" value="ENSNBRP00000012875.1"/>
    <property type="gene ID" value="ENSNBRG00000010009.1"/>
</dbReference>
<evidence type="ECO:0000256" key="1">
    <source>
        <dbReference type="ARBA" id="ARBA00004479"/>
    </source>
</evidence>
<dbReference type="Pfam" id="PF00362">
    <property type="entry name" value="Integrin_beta"/>
    <property type="match status" value="1"/>
</dbReference>
<sequence length="347" mass="39283">EGGSKHLHSTVYLVHHMLSCACCVVLNTGALLKRGCPFDHLEDPRGSTVLLKNQKITFHPKEQRHKRLHRVVTQLQPQTVLLHLRPGEPQSFEVKFKQVKDYLIDLYYLMDLSFSMEDDLMNVKKLGADLMKEMKNITTSDWVYFVAFVGKTVMLYISTAKHMLRNPCKMTSPWPCTPPFTYHNILSLTTNGSLFTELVGGQRISSNLDSPEVGLNDLMQATMCERQIGWRNVTHLLAFATDAVFHVAGDGKLSCIVLPNDLRCHLLQIYTFFRRSSSLNGVFIIGLLYFRISREKSAFSTIAQWLTQGFLVQTCQQHGTGMFSLCMHWVPPVIPASSHSPETCMSG</sequence>
<dbReference type="GO" id="GO:0008305">
    <property type="term" value="C:integrin complex"/>
    <property type="evidence" value="ECO:0007669"/>
    <property type="project" value="TreeGrafter"/>
</dbReference>
<dbReference type="Gene3D" id="3.40.50.410">
    <property type="entry name" value="von Willebrand factor, type A domain"/>
    <property type="match status" value="1"/>
</dbReference>
<dbReference type="PRINTS" id="PR01186">
    <property type="entry name" value="INTEGRINB"/>
</dbReference>
<dbReference type="GO" id="GO:0033627">
    <property type="term" value="P:cell adhesion mediated by integrin"/>
    <property type="evidence" value="ECO:0007669"/>
    <property type="project" value="TreeGrafter"/>
</dbReference>
<evidence type="ECO:0000256" key="7">
    <source>
        <dbReference type="ARBA" id="ARBA00023180"/>
    </source>
</evidence>
<dbReference type="GO" id="GO:0009986">
    <property type="term" value="C:cell surface"/>
    <property type="evidence" value="ECO:0007669"/>
    <property type="project" value="TreeGrafter"/>
</dbReference>
<dbReference type="GO" id="GO:0098609">
    <property type="term" value="P:cell-cell adhesion"/>
    <property type="evidence" value="ECO:0007669"/>
    <property type="project" value="TreeGrafter"/>
</dbReference>
<keyword evidence="3 8" id="KW-0812">Transmembrane</keyword>
<evidence type="ECO:0000256" key="6">
    <source>
        <dbReference type="ARBA" id="ARBA00023157"/>
    </source>
</evidence>
<comment type="similarity">
    <text evidence="2 8">Belongs to the integrin beta chain family.</text>
</comment>
<dbReference type="GO" id="GO:0019901">
    <property type="term" value="F:protein kinase binding"/>
    <property type="evidence" value="ECO:0007669"/>
    <property type="project" value="TreeGrafter"/>
</dbReference>
<evidence type="ECO:0000313" key="12">
    <source>
        <dbReference type="Proteomes" id="UP000261580"/>
    </source>
</evidence>
<proteinExistence type="inferred from homology"/>
<keyword evidence="9" id="KW-1133">Transmembrane helix</keyword>
<comment type="subcellular location">
    <subcellularLocation>
        <location evidence="8">Cell membrane</location>
        <topology evidence="8">Single-pass type I membrane protein</topology>
    </subcellularLocation>
    <subcellularLocation>
        <location evidence="1">Membrane</location>
        <topology evidence="1">Single-pass type I membrane protein</topology>
    </subcellularLocation>
</comment>
<keyword evidence="12" id="KW-1185">Reference proteome</keyword>
<dbReference type="SUPFAM" id="SSF53300">
    <property type="entry name" value="vWA-like"/>
    <property type="match status" value="1"/>
</dbReference>
<reference evidence="11" key="1">
    <citation type="submission" date="2025-08" db="UniProtKB">
        <authorList>
            <consortium name="Ensembl"/>
        </authorList>
    </citation>
    <scope>IDENTIFICATION</scope>
</reference>
<evidence type="ECO:0000256" key="4">
    <source>
        <dbReference type="ARBA" id="ARBA00023037"/>
    </source>
</evidence>
<dbReference type="GO" id="GO:0001968">
    <property type="term" value="F:fibronectin binding"/>
    <property type="evidence" value="ECO:0007669"/>
    <property type="project" value="TreeGrafter"/>
</dbReference>
<evidence type="ECO:0000256" key="8">
    <source>
        <dbReference type="RuleBase" id="RU000633"/>
    </source>
</evidence>
<dbReference type="GO" id="GO:0098639">
    <property type="term" value="F:collagen binding involved in cell-matrix adhesion"/>
    <property type="evidence" value="ECO:0007669"/>
    <property type="project" value="TreeGrafter"/>
</dbReference>
<dbReference type="GO" id="GO:0005178">
    <property type="term" value="F:integrin binding"/>
    <property type="evidence" value="ECO:0007669"/>
    <property type="project" value="TreeGrafter"/>
</dbReference>
<dbReference type="GO" id="GO:0043236">
    <property type="term" value="F:laminin binding"/>
    <property type="evidence" value="ECO:0007669"/>
    <property type="project" value="TreeGrafter"/>
</dbReference>
<dbReference type="GO" id="GO:0005925">
    <property type="term" value="C:focal adhesion"/>
    <property type="evidence" value="ECO:0007669"/>
    <property type="project" value="TreeGrafter"/>
</dbReference>
<feature type="transmembrane region" description="Helical" evidence="9">
    <location>
        <begin position="142"/>
        <end position="159"/>
    </location>
</feature>
<reference evidence="11" key="2">
    <citation type="submission" date="2025-09" db="UniProtKB">
        <authorList>
            <consortium name="Ensembl"/>
        </authorList>
    </citation>
    <scope>IDENTIFICATION</scope>
</reference>
<dbReference type="GO" id="GO:0045202">
    <property type="term" value="C:synapse"/>
    <property type="evidence" value="ECO:0007669"/>
    <property type="project" value="TreeGrafter"/>
</dbReference>
<dbReference type="GO" id="GO:0016477">
    <property type="term" value="P:cell migration"/>
    <property type="evidence" value="ECO:0007669"/>
    <property type="project" value="TreeGrafter"/>
</dbReference>
<evidence type="ECO:0000259" key="10">
    <source>
        <dbReference type="SMART" id="SM00187"/>
    </source>
</evidence>
<evidence type="ECO:0000256" key="5">
    <source>
        <dbReference type="ARBA" id="ARBA00023136"/>
    </source>
</evidence>
<keyword evidence="5 9" id="KW-0472">Membrane</keyword>
<keyword evidence="4 8" id="KW-0401">Integrin</keyword>
<dbReference type="InterPro" id="IPR015812">
    <property type="entry name" value="Integrin_bsu"/>
</dbReference>
<dbReference type="GeneTree" id="ENSGT01150000286983"/>
<evidence type="ECO:0000256" key="9">
    <source>
        <dbReference type="SAM" id="Phobius"/>
    </source>
</evidence>
<dbReference type="Proteomes" id="UP000261580">
    <property type="component" value="Unassembled WGS sequence"/>
</dbReference>
<dbReference type="STRING" id="32507.ENSNBRP00000012875"/>
<feature type="domain" description="Integrin beta subunit VWA" evidence="10">
    <location>
        <begin position="19"/>
        <end position="344"/>
    </location>
</feature>
<protein>
    <recommendedName>
        <fullName evidence="8">Integrin beta</fullName>
    </recommendedName>
</protein>
<dbReference type="GO" id="GO:0019960">
    <property type="term" value="F:C-X3-C chemokine binding"/>
    <property type="evidence" value="ECO:0007669"/>
    <property type="project" value="TreeGrafter"/>
</dbReference>
<dbReference type="InterPro" id="IPR002369">
    <property type="entry name" value="Integrin_bsu_VWA"/>
</dbReference>
<evidence type="ECO:0000256" key="2">
    <source>
        <dbReference type="ARBA" id="ARBA00007449"/>
    </source>
</evidence>
<evidence type="ECO:0000256" key="3">
    <source>
        <dbReference type="ARBA" id="ARBA00022692"/>
    </source>
</evidence>
<dbReference type="PANTHER" id="PTHR10082">
    <property type="entry name" value="INTEGRIN BETA SUBUNIT"/>
    <property type="match status" value="1"/>
</dbReference>
<feature type="transmembrane region" description="Helical" evidence="9">
    <location>
        <begin position="12"/>
        <end position="32"/>
    </location>
</feature>
<keyword evidence="7" id="KW-0325">Glycoprotein</keyword>
<accession>A0A3Q4GSQ8</accession>
<dbReference type="PANTHER" id="PTHR10082:SF28">
    <property type="entry name" value="INTEGRIN BETA-1"/>
    <property type="match status" value="1"/>
</dbReference>
<name>A0A3Q4GSQ8_NEOBR</name>
<dbReference type="Gene3D" id="2.60.40.1510">
    <property type="entry name" value="ntegrin, alpha v. Chain A, domain 3"/>
    <property type="match status" value="1"/>
</dbReference>
<keyword evidence="6" id="KW-1015">Disulfide bond</keyword>